<evidence type="ECO:0000256" key="1">
    <source>
        <dbReference type="SAM" id="MobiDB-lite"/>
    </source>
</evidence>
<dbReference type="AlphaFoldDB" id="A0A499UIB0"/>
<feature type="region of interest" description="Disordered" evidence="1">
    <location>
        <begin position="1"/>
        <end position="30"/>
    </location>
</feature>
<organism evidence="2 3">
    <name type="scientific">Streptomyces antimycoticus</name>
    <dbReference type="NCBI Taxonomy" id="68175"/>
    <lineage>
        <taxon>Bacteria</taxon>
        <taxon>Bacillati</taxon>
        <taxon>Actinomycetota</taxon>
        <taxon>Actinomycetes</taxon>
        <taxon>Kitasatosporales</taxon>
        <taxon>Streptomycetaceae</taxon>
        <taxon>Streptomyces</taxon>
        <taxon>Streptomyces violaceusniger group</taxon>
    </lineage>
</organism>
<evidence type="ECO:0000313" key="2">
    <source>
        <dbReference type="EMBL" id="BBJ39980.1"/>
    </source>
</evidence>
<proteinExistence type="predicted"/>
<feature type="compositionally biased region" description="Basic and acidic residues" evidence="1">
    <location>
        <begin position="1"/>
        <end position="10"/>
    </location>
</feature>
<reference evidence="2 3" key="1">
    <citation type="journal article" date="2020" name="Int. J. Syst. Evol. Microbiol.">
        <title>Reclassification of Streptomyces castelarensis and Streptomyces sporoclivatus as later heterotypic synonyms of Streptomyces antimycoticus.</title>
        <authorList>
            <person name="Komaki H."/>
            <person name="Tamura T."/>
        </authorList>
    </citation>
    <scope>NUCLEOTIDE SEQUENCE [LARGE SCALE GENOMIC DNA]</scope>
    <source>
        <strain evidence="2 3">NBRC 100767</strain>
    </source>
</reference>
<evidence type="ECO:0000313" key="3">
    <source>
        <dbReference type="Proteomes" id="UP000463951"/>
    </source>
</evidence>
<protein>
    <submittedName>
        <fullName evidence="2">Uncharacterized protein</fullName>
    </submittedName>
</protein>
<sequence>MTVAADDLRSRPQQMSGSTIPAPRTMTERPRPKAIADLTLAATSTAVSVGMMFLRYTLANWERAELGDNGEAVLSELIGQAVNLTGVPDPSPRWVELDDLALLRVRLVLLDQGVIVEVADRHDQPPSLPSVVTSLCSRWNSYPTNAGRVVWCELEPPAYELTEHGLPKRVRSETADTTRRPAMPVDVGLLRRVVEGLEKL</sequence>
<gene>
    <name evidence="2" type="ORF">SSPO_026980</name>
</gene>
<dbReference type="Proteomes" id="UP000463951">
    <property type="component" value="Chromosome"/>
</dbReference>
<name>A0A499UIB0_9ACTN</name>
<accession>A0A499UIB0</accession>
<dbReference type="EMBL" id="AP019620">
    <property type="protein sequence ID" value="BBJ39980.1"/>
    <property type="molecule type" value="Genomic_DNA"/>
</dbReference>